<accession>A0A328P9U2</accession>
<proteinExistence type="predicted"/>
<dbReference type="EMBL" id="QLOE01000003">
    <property type="protein sequence ID" value="RAO79418.1"/>
    <property type="molecule type" value="Genomic_DNA"/>
</dbReference>
<keyword evidence="1" id="KW-0436">Ligase</keyword>
<evidence type="ECO:0000313" key="2">
    <source>
        <dbReference type="Proteomes" id="UP000249782"/>
    </source>
</evidence>
<dbReference type="RefSeq" id="WP_112093705.1">
    <property type="nucleotide sequence ID" value="NZ_QLOE01000003.1"/>
</dbReference>
<dbReference type="PANTHER" id="PTHR13017">
    <property type="entry name" value="5-FORMYLTETRAHYDROFOLATE CYCLO-LIGASE-RELATED"/>
    <property type="match status" value="1"/>
</dbReference>
<dbReference type="OrthoDB" id="18307at2157"/>
<dbReference type="GO" id="GO:0016874">
    <property type="term" value="F:ligase activity"/>
    <property type="evidence" value="ECO:0007669"/>
    <property type="project" value="UniProtKB-KW"/>
</dbReference>
<dbReference type="Proteomes" id="UP000249782">
    <property type="component" value="Unassembled WGS sequence"/>
</dbReference>
<dbReference type="PANTHER" id="PTHR13017:SF0">
    <property type="entry name" value="METHENYLTETRAHYDROFOLATE SYNTHASE DOMAIN-CONTAINING PROTEIN"/>
    <property type="match status" value="1"/>
</dbReference>
<sequence>MKKRKIRKLIWDRLHKLGISKRPRGDYGRIPDFKGSRAAALRLSRTREWKKSRIVFSSPDSAQRPVRELALIHGKDLIMPTPRLKKGYLLIRSDNTRGYERLASTIRGAYKFGSPLKDFPKVDIVVEGSVAVDMDGNRLGKGGGYGDREIKELKVHGAISHYTPIVTTVDEAQIIERVPVEAHDEKINMIVTPHRVIRI</sequence>
<dbReference type="Gene3D" id="3.40.50.10420">
    <property type="entry name" value="NagB/RpiA/CoA transferase-like"/>
    <property type="match status" value="1"/>
</dbReference>
<dbReference type="GO" id="GO:0005737">
    <property type="term" value="C:cytoplasm"/>
    <property type="evidence" value="ECO:0007669"/>
    <property type="project" value="TreeGrafter"/>
</dbReference>
<dbReference type="AlphaFoldDB" id="A0A328P9U2"/>
<reference evidence="1 2" key="1">
    <citation type="submission" date="2018-06" db="EMBL/GenBank/DDBJ databases">
        <title>Draft genome sequence of hyperthermophilic methanogen Methanothermobacter tenebrarum sp. MCM-B 1447.</title>
        <authorList>
            <person name="Pore S.D."/>
            <person name="Dagar S."/>
            <person name="Dhakephalkar P.K."/>
        </authorList>
    </citation>
    <scope>NUCLEOTIDE SEQUENCE [LARGE SCALE GENOMIC DNA]</scope>
    <source>
        <strain evidence="1 2">MCM B 1447</strain>
    </source>
</reference>
<dbReference type="Pfam" id="PF01812">
    <property type="entry name" value="5-FTHF_cyc-lig"/>
    <property type="match status" value="1"/>
</dbReference>
<keyword evidence="2" id="KW-1185">Reference proteome</keyword>
<dbReference type="InterPro" id="IPR037171">
    <property type="entry name" value="NagB/RpiA_transferase-like"/>
</dbReference>
<dbReference type="SUPFAM" id="SSF100950">
    <property type="entry name" value="NagB/RpiA/CoA transferase-like"/>
    <property type="match status" value="1"/>
</dbReference>
<gene>
    <name evidence="1" type="ORF">DPC56_03695</name>
</gene>
<organism evidence="1 2">
    <name type="scientific">Methanothermobacter tenebrarum</name>
    <dbReference type="NCBI Taxonomy" id="680118"/>
    <lineage>
        <taxon>Archaea</taxon>
        <taxon>Methanobacteriati</taxon>
        <taxon>Methanobacteriota</taxon>
        <taxon>Methanomada group</taxon>
        <taxon>Methanobacteria</taxon>
        <taxon>Methanobacteriales</taxon>
        <taxon>Methanobacteriaceae</taxon>
        <taxon>Methanothermobacter</taxon>
    </lineage>
</organism>
<name>A0A328P9U2_9EURY</name>
<protein>
    <submittedName>
        <fullName evidence="1">5-formyltetrahydrofolate cyclo-ligase</fullName>
    </submittedName>
</protein>
<dbReference type="InterPro" id="IPR002698">
    <property type="entry name" value="FTHF_cligase"/>
</dbReference>
<comment type="caution">
    <text evidence="1">The sequence shown here is derived from an EMBL/GenBank/DDBJ whole genome shotgun (WGS) entry which is preliminary data.</text>
</comment>
<dbReference type="InterPro" id="IPR024185">
    <property type="entry name" value="FTHF_cligase-like_sf"/>
</dbReference>
<evidence type="ECO:0000313" key="1">
    <source>
        <dbReference type="EMBL" id="RAO79418.1"/>
    </source>
</evidence>